<organism evidence="3 4">
    <name type="scientific">Thermoflexibacter ruber</name>
    <dbReference type="NCBI Taxonomy" id="1003"/>
    <lineage>
        <taxon>Bacteria</taxon>
        <taxon>Pseudomonadati</taxon>
        <taxon>Bacteroidota</taxon>
        <taxon>Cytophagia</taxon>
        <taxon>Cytophagales</taxon>
        <taxon>Thermoflexibacteraceae</taxon>
        <taxon>Thermoflexibacter</taxon>
    </lineage>
</organism>
<evidence type="ECO:0000259" key="2">
    <source>
        <dbReference type="Pfam" id="PF01979"/>
    </source>
</evidence>
<dbReference type="PANTHER" id="PTHR43668:SF2">
    <property type="entry name" value="ALLANTOINASE"/>
    <property type="match status" value="1"/>
</dbReference>
<dbReference type="SUPFAM" id="SSF51338">
    <property type="entry name" value="Composite domain of metallo-dependent hydrolases"/>
    <property type="match status" value="1"/>
</dbReference>
<dbReference type="InterPro" id="IPR004722">
    <property type="entry name" value="DHOase"/>
</dbReference>
<dbReference type="RefSeq" id="WP_091538219.1">
    <property type="nucleotide sequence ID" value="NZ_FONY01000001.1"/>
</dbReference>
<dbReference type="GO" id="GO:0006221">
    <property type="term" value="P:pyrimidine nucleotide biosynthetic process"/>
    <property type="evidence" value="ECO:0007669"/>
    <property type="project" value="UniProtKB-KW"/>
</dbReference>
<dbReference type="GO" id="GO:0005737">
    <property type="term" value="C:cytoplasm"/>
    <property type="evidence" value="ECO:0007669"/>
    <property type="project" value="TreeGrafter"/>
</dbReference>
<reference evidence="3 4" key="1">
    <citation type="submission" date="2016-10" db="EMBL/GenBank/DDBJ databases">
        <authorList>
            <person name="de Groot N.N."/>
        </authorList>
    </citation>
    <scope>NUCLEOTIDE SEQUENCE [LARGE SCALE GENOMIC DNA]</scope>
    <source>
        <strain>GEY</strain>
        <strain evidence="4">DSM 9560</strain>
    </source>
</reference>
<dbReference type="NCBIfam" id="TIGR00857">
    <property type="entry name" value="pyrC_multi"/>
    <property type="match status" value="1"/>
</dbReference>
<evidence type="ECO:0000313" key="4">
    <source>
        <dbReference type="Proteomes" id="UP000199513"/>
    </source>
</evidence>
<dbReference type="GO" id="GO:0006145">
    <property type="term" value="P:purine nucleobase catabolic process"/>
    <property type="evidence" value="ECO:0007669"/>
    <property type="project" value="TreeGrafter"/>
</dbReference>
<dbReference type="CDD" id="cd01317">
    <property type="entry name" value="DHOase_IIa"/>
    <property type="match status" value="1"/>
</dbReference>
<name>A0A1I2A7N8_9BACT</name>
<dbReference type="GO" id="GO:0046872">
    <property type="term" value="F:metal ion binding"/>
    <property type="evidence" value="ECO:0007669"/>
    <property type="project" value="InterPro"/>
</dbReference>
<dbReference type="STRING" id="1003.SAMN04488541_100163"/>
<dbReference type="InterPro" id="IPR032466">
    <property type="entry name" value="Metal_Hydrolase"/>
</dbReference>
<keyword evidence="4" id="KW-1185">Reference proteome</keyword>
<dbReference type="InterPro" id="IPR006680">
    <property type="entry name" value="Amidohydro-rel"/>
</dbReference>
<dbReference type="Gene3D" id="3.20.20.140">
    <property type="entry name" value="Metal-dependent hydrolases"/>
    <property type="match status" value="1"/>
</dbReference>
<dbReference type="PANTHER" id="PTHR43668">
    <property type="entry name" value="ALLANTOINASE"/>
    <property type="match status" value="1"/>
</dbReference>
<dbReference type="InterPro" id="IPR050138">
    <property type="entry name" value="DHOase/Allantoinase_Hydrolase"/>
</dbReference>
<dbReference type="OrthoDB" id="9765462at2"/>
<dbReference type="InterPro" id="IPR011059">
    <property type="entry name" value="Metal-dep_hydrolase_composite"/>
</dbReference>
<proteinExistence type="predicted"/>
<sequence>MNDLLLKSVQIIDKQSPFHLQRKNIGLKNGFITSITDTNELVEAHKTLDCSQASLSVGWIDMRASVPEPGLEYKESIDSACQAAMRGGFTEVAVLPVSQPPIQSKEAVHFLIKRTENKLCSFYPIASSSKDLKGEEMTEMYDLFIAGAVAFCDGTNPTTNSALIVKILQYLHQFDGLFINMPDEKNLSKNGMMHEGISSTYLGMKGIPALAEQMGIIRDLELMSYAGGKIHFSGISTERSVQLIREAKAKGMAVTADIAAHHLAFTDEDLKDFDTNLKVKPPFRTAKDIEALIEGLKDGTIDAITSDHQPQDEESKRLEFDMAEFGIIGLETAFAVANTFRKDLDLTQLLEKFTINPRKILKIQQPIIAVGQIANLTLFAPEQTWTYHLQEVQSQSKNSPFIGKELKGKVLGVFNKQRQQVFI</sequence>
<accession>A0A1I2A7N8</accession>
<evidence type="ECO:0000256" key="1">
    <source>
        <dbReference type="ARBA" id="ARBA00022975"/>
    </source>
</evidence>
<feature type="domain" description="Amidohydrolase-related" evidence="2">
    <location>
        <begin position="68"/>
        <end position="414"/>
    </location>
</feature>
<dbReference type="Proteomes" id="UP000199513">
    <property type="component" value="Unassembled WGS sequence"/>
</dbReference>
<dbReference type="Gene3D" id="2.30.40.10">
    <property type="entry name" value="Urease, subunit C, domain 1"/>
    <property type="match status" value="1"/>
</dbReference>
<protein>
    <submittedName>
        <fullName evidence="3">Dihydroorotase</fullName>
    </submittedName>
</protein>
<dbReference type="GO" id="GO:0004038">
    <property type="term" value="F:allantoinase activity"/>
    <property type="evidence" value="ECO:0007669"/>
    <property type="project" value="TreeGrafter"/>
</dbReference>
<keyword evidence="1" id="KW-0665">Pyrimidine biosynthesis</keyword>
<dbReference type="EMBL" id="FONY01000001">
    <property type="protein sequence ID" value="SFE39971.1"/>
    <property type="molecule type" value="Genomic_DNA"/>
</dbReference>
<gene>
    <name evidence="3" type="ORF">SAMN04488541_100163</name>
</gene>
<dbReference type="GO" id="GO:0004151">
    <property type="term" value="F:dihydroorotase activity"/>
    <property type="evidence" value="ECO:0007669"/>
    <property type="project" value="InterPro"/>
</dbReference>
<dbReference type="Pfam" id="PF01979">
    <property type="entry name" value="Amidohydro_1"/>
    <property type="match status" value="1"/>
</dbReference>
<evidence type="ECO:0000313" key="3">
    <source>
        <dbReference type="EMBL" id="SFE39971.1"/>
    </source>
</evidence>
<dbReference type="SUPFAM" id="SSF51556">
    <property type="entry name" value="Metallo-dependent hydrolases"/>
    <property type="match status" value="1"/>
</dbReference>
<dbReference type="AlphaFoldDB" id="A0A1I2A7N8"/>